<dbReference type="CDD" id="cd03467">
    <property type="entry name" value="Rieske"/>
    <property type="match status" value="1"/>
</dbReference>
<dbReference type="Pfam" id="PF22543">
    <property type="entry name" value="Rieske_4"/>
    <property type="match status" value="1"/>
</dbReference>
<keyword evidence="1" id="KW-0001">2Fe-2S</keyword>
<dbReference type="InterPro" id="IPR017941">
    <property type="entry name" value="Rieske_2Fe-2S"/>
</dbReference>
<evidence type="ECO:0000313" key="9">
    <source>
        <dbReference type="Proteomes" id="UP000828390"/>
    </source>
</evidence>
<evidence type="ECO:0000259" key="7">
    <source>
        <dbReference type="PROSITE" id="PS51296"/>
    </source>
</evidence>
<evidence type="ECO:0000256" key="6">
    <source>
        <dbReference type="SAM" id="MobiDB-lite"/>
    </source>
</evidence>
<comment type="cofactor">
    <cofactor evidence="5">
        <name>[2Fe-2S] cluster</name>
        <dbReference type="ChEBI" id="CHEBI:190135"/>
    </cofactor>
</comment>
<dbReference type="EMBL" id="JAIWYP010000016">
    <property type="protein sequence ID" value="KAH3695073.1"/>
    <property type="molecule type" value="Genomic_DNA"/>
</dbReference>
<dbReference type="InterPro" id="IPR054716">
    <property type="entry name" value="Sol_Rieske_ferrdox_dom"/>
</dbReference>
<dbReference type="OrthoDB" id="426882at2759"/>
<evidence type="ECO:0000256" key="2">
    <source>
        <dbReference type="ARBA" id="ARBA00022723"/>
    </source>
</evidence>
<gene>
    <name evidence="8" type="ORF">DPMN_082524</name>
</gene>
<name>A0A9D3Y744_DREPO</name>
<feature type="region of interest" description="Disordered" evidence="6">
    <location>
        <begin position="1"/>
        <end position="21"/>
    </location>
</feature>
<proteinExistence type="predicted"/>
<keyword evidence="2" id="KW-0479">Metal-binding</keyword>
<feature type="compositionally biased region" description="Basic and acidic residues" evidence="6">
    <location>
        <begin position="11"/>
        <end position="21"/>
    </location>
</feature>
<sequence length="165" mass="18793">METRPPYSKSARLENDNDHNHSAVPLDEVLACSTSELPGRTSRKRLKIDGRDILIIKYGVNYYAMDSVCYHAGGPLYDGDIEELGGRLCLVCPWHKYKVCVDTGQNYYQSVDPFHPKTSVKWTAGSQRQRTHAVRVHEGNIYLKLTDRDGTLDSDKYNTEKQDNL</sequence>
<accession>A0A9D3Y744</accession>
<dbReference type="GO" id="GO:0046872">
    <property type="term" value="F:metal ion binding"/>
    <property type="evidence" value="ECO:0007669"/>
    <property type="project" value="UniProtKB-KW"/>
</dbReference>
<comment type="caution">
    <text evidence="8">The sequence shown here is derived from an EMBL/GenBank/DDBJ whole genome shotgun (WGS) entry which is preliminary data.</text>
</comment>
<evidence type="ECO:0000256" key="4">
    <source>
        <dbReference type="ARBA" id="ARBA00023014"/>
    </source>
</evidence>
<dbReference type="GO" id="GO:0051537">
    <property type="term" value="F:2 iron, 2 sulfur cluster binding"/>
    <property type="evidence" value="ECO:0007669"/>
    <property type="project" value="UniProtKB-KW"/>
</dbReference>
<keyword evidence="9" id="KW-1185">Reference proteome</keyword>
<evidence type="ECO:0000313" key="8">
    <source>
        <dbReference type="EMBL" id="KAH3695073.1"/>
    </source>
</evidence>
<keyword evidence="4" id="KW-0411">Iron-sulfur</keyword>
<protein>
    <recommendedName>
        <fullName evidence="7">Rieske domain-containing protein</fullName>
    </recommendedName>
</protein>
<keyword evidence="3" id="KW-0408">Iron</keyword>
<dbReference type="InterPro" id="IPR036922">
    <property type="entry name" value="Rieske_2Fe-2S_sf"/>
</dbReference>
<dbReference type="PANTHER" id="PTHR21496:SF0">
    <property type="entry name" value="RIESKE DOMAIN-CONTAINING PROTEIN"/>
    <property type="match status" value="1"/>
</dbReference>
<feature type="domain" description="Rieske" evidence="7">
    <location>
        <begin position="29"/>
        <end position="143"/>
    </location>
</feature>
<dbReference type="PROSITE" id="PS51296">
    <property type="entry name" value="RIESKE"/>
    <property type="match status" value="1"/>
</dbReference>
<dbReference type="Gene3D" id="2.102.10.10">
    <property type="entry name" value="Rieske [2Fe-2S] iron-sulphur domain"/>
    <property type="match status" value="1"/>
</dbReference>
<reference evidence="8" key="2">
    <citation type="submission" date="2020-11" db="EMBL/GenBank/DDBJ databases">
        <authorList>
            <person name="McCartney M.A."/>
            <person name="Auch B."/>
            <person name="Kono T."/>
            <person name="Mallez S."/>
            <person name="Becker A."/>
            <person name="Gohl D.M."/>
            <person name="Silverstein K.A.T."/>
            <person name="Koren S."/>
            <person name="Bechman K.B."/>
            <person name="Herman A."/>
            <person name="Abrahante J.E."/>
            <person name="Garbe J."/>
        </authorList>
    </citation>
    <scope>NUCLEOTIDE SEQUENCE</scope>
    <source>
        <strain evidence="8">Duluth1</strain>
        <tissue evidence="8">Whole animal</tissue>
    </source>
</reference>
<dbReference type="Proteomes" id="UP000828390">
    <property type="component" value="Unassembled WGS sequence"/>
</dbReference>
<evidence type="ECO:0000256" key="1">
    <source>
        <dbReference type="ARBA" id="ARBA00022714"/>
    </source>
</evidence>
<evidence type="ECO:0000256" key="5">
    <source>
        <dbReference type="ARBA" id="ARBA00034078"/>
    </source>
</evidence>
<dbReference type="PANTHER" id="PTHR21496">
    <property type="entry name" value="FERREDOXIN-RELATED"/>
    <property type="match status" value="1"/>
</dbReference>
<evidence type="ECO:0000256" key="3">
    <source>
        <dbReference type="ARBA" id="ARBA00023004"/>
    </source>
</evidence>
<dbReference type="AlphaFoldDB" id="A0A9D3Y744"/>
<organism evidence="8 9">
    <name type="scientific">Dreissena polymorpha</name>
    <name type="common">Zebra mussel</name>
    <name type="synonym">Mytilus polymorpha</name>
    <dbReference type="NCBI Taxonomy" id="45954"/>
    <lineage>
        <taxon>Eukaryota</taxon>
        <taxon>Metazoa</taxon>
        <taxon>Spiralia</taxon>
        <taxon>Lophotrochozoa</taxon>
        <taxon>Mollusca</taxon>
        <taxon>Bivalvia</taxon>
        <taxon>Autobranchia</taxon>
        <taxon>Heteroconchia</taxon>
        <taxon>Euheterodonta</taxon>
        <taxon>Imparidentia</taxon>
        <taxon>Neoheterodontei</taxon>
        <taxon>Myida</taxon>
        <taxon>Dreissenoidea</taxon>
        <taxon>Dreissenidae</taxon>
        <taxon>Dreissena</taxon>
    </lineage>
</organism>
<dbReference type="SUPFAM" id="SSF50022">
    <property type="entry name" value="ISP domain"/>
    <property type="match status" value="1"/>
</dbReference>
<reference evidence="8" key="1">
    <citation type="journal article" date="2019" name="bioRxiv">
        <title>The Genome of the Zebra Mussel, Dreissena polymorpha: A Resource for Invasive Species Research.</title>
        <authorList>
            <person name="McCartney M.A."/>
            <person name="Auch B."/>
            <person name="Kono T."/>
            <person name="Mallez S."/>
            <person name="Zhang Y."/>
            <person name="Obille A."/>
            <person name="Becker A."/>
            <person name="Abrahante J.E."/>
            <person name="Garbe J."/>
            <person name="Badalamenti J.P."/>
            <person name="Herman A."/>
            <person name="Mangelson H."/>
            <person name="Liachko I."/>
            <person name="Sullivan S."/>
            <person name="Sone E.D."/>
            <person name="Koren S."/>
            <person name="Silverstein K.A.T."/>
            <person name="Beckman K.B."/>
            <person name="Gohl D.M."/>
        </authorList>
    </citation>
    <scope>NUCLEOTIDE SEQUENCE</scope>
    <source>
        <strain evidence="8">Duluth1</strain>
        <tissue evidence="8">Whole animal</tissue>
    </source>
</reference>